<organism evidence="2 3">
    <name type="scientific">Mugilogobius chulae</name>
    <name type="common">yellowstripe goby</name>
    <dbReference type="NCBI Taxonomy" id="88201"/>
    <lineage>
        <taxon>Eukaryota</taxon>
        <taxon>Metazoa</taxon>
        <taxon>Chordata</taxon>
        <taxon>Craniata</taxon>
        <taxon>Vertebrata</taxon>
        <taxon>Euteleostomi</taxon>
        <taxon>Actinopterygii</taxon>
        <taxon>Neopterygii</taxon>
        <taxon>Teleostei</taxon>
        <taxon>Neoteleostei</taxon>
        <taxon>Acanthomorphata</taxon>
        <taxon>Gobiaria</taxon>
        <taxon>Gobiiformes</taxon>
        <taxon>Gobioidei</taxon>
        <taxon>Gobiidae</taxon>
        <taxon>Gobionellinae</taxon>
        <taxon>Mugilogobius</taxon>
    </lineage>
</organism>
<dbReference type="EMBL" id="JBBPFD010000665">
    <property type="protein sequence ID" value="KAK7877911.1"/>
    <property type="molecule type" value="Genomic_DNA"/>
</dbReference>
<feature type="region of interest" description="Disordered" evidence="1">
    <location>
        <begin position="41"/>
        <end position="95"/>
    </location>
</feature>
<dbReference type="AlphaFoldDB" id="A0AAW0MGA9"/>
<accession>A0AAW0MGA9</accession>
<name>A0AAW0MGA9_9GOBI</name>
<keyword evidence="3" id="KW-1185">Reference proteome</keyword>
<gene>
    <name evidence="2" type="ORF">WMY93_031440</name>
</gene>
<proteinExistence type="predicted"/>
<evidence type="ECO:0000313" key="3">
    <source>
        <dbReference type="Proteomes" id="UP001460270"/>
    </source>
</evidence>
<sequence length="189" mass="20423">MERLPLVTDPRLILGSAAAAPDGPVSSGVTLKSVHSASYQTRARSLSARQACLPDPATRPRPSNQGPIKSRSNRAIRTSKPRHVPSTAASHHRQKNNLPVVLKKSTKAAIFSPPHKLNKKDVGSGQLQTCSQVVHSDQLSRRSISPPVIRHAGIRIVKAPVSIFSPRGKPTAPQTEARCQVLCRHELDT</sequence>
<protein>
    <submittedName>
        <fullName evidence="2">Uncharacterized protein</fullName>
    </submittedName>
</protein>
<dbReference type="Proteomes" id="UP001460270">
    <property type="component" value="Unassembled WGS sequence"/>
</dbReference>
<reference evidence="3" key="1">
    <citation type="submission" date="2024-04" db="EMBL/GenBank/DDBJ databases">
        <title>Salinicola lusitanus LLJ914,a marine bacterium isolated from the Okinawa Trough.</title>
        <authorList>
            <person name="Li J."/>
        </authorList>
    </citation>
    <scope>NUCLEOTIDE SEQUENCE [LARGE SCALE GENOMIC DNA]</scope>
</reference>
<evidence type="ECO:0000313" key="2">
    <source>
        <dbReference type="EMBL" id="KAK7877911.1"/>
    </source>
</evidence>
<evidence type="ECO:0000256" key="1">
    <source>
        <dbReference type="SAM" id="MobiDB-lite"/>
    </source>
</evidence>
<feature type="compositionally biased region" description="Basic residues" evidence="1">
    <location>
        <begin position="71"/>
        <end position="83"/>
    </location>
</feature>
<comment type="caution">
    <text evidence="2">The sequence shown here is derived from an EMBL/GenBank/DDBJ whole genome shotgun (WGS) entry which is preliminary data.</text>
</comment>